<reference evidence="2" key="2">
    <citation type="journal article" date="2021" name="J Anim Sci Technol">
        <title>Complete genome sequence of Paenibacillus konkukensis sp. nov. SK3146 as a potential probiotic strain.</title>
        <authorList>
            <person name="Jung H.I."/>
            <person name="Park S."/>
            <person name="Niu K.M."/>
            <person name="Lee S.W."/>
            <person name="Kothari D."/>
            <person name="Yi K.J."/>
            <person name="Kim S.K."/>
        </authorList>
    </citation>
    <scope>NUCLEOTIDE SEQUENCE</scope>
    <source>
        <strain evidence="2">SK3146</strain>
    </source>
</reference>
<feature type="transmembrane region" description="Helical" evidence="1">
    <location>
        <begin position="65"/>
        <end position="84"/>
    </location>
</feature>
<gene>
    <name evidence="2" type="ORF">SK3146_02936</name>
</gene>
<evidence type="ECO:0000256" key="1">
    <source>
        <dbReference type="SAM" id="Phobius"/>
    </source>
</evidence>
<organism evidence="2 3">
    <name type="scientific">Paenibacillus konkukensis</name>
    <dbReference type="NCBI Taxonomy" id="2020716"/>
    <lineage>
        <taxon>Bacteria</taxon>
        <taxon>Bacillati</taxon>
        <taxon>Bacillota</taxon>
        <taxon>Bacilli</taxon>
        <taxon>Bacillales</taxon>
        <taxon>Paenibacillaceae</taxon>
        <taxon>Paenibacillus</taxon>
    </lineage>
</organism>
<accession>A0ABY4RQR1</accession>
<dbReference type="RefSeq" id="WP_249865722.1">
    <property type="nucleotide sequence ID" value="NZ_CP027059.1"/>
</dbReference>
<keyword evidence="1" id="KW-0472">Membrane</keyword>
<keyword evidence="1" id="KW-0812">Transmembrane</keyword>
<keyword evidence="3" id="KW-1185">Reference proteome</keyword>
<sequence>MDKFKPMPMPMPSMPMTSPAMQMPMPPMNYPMQAAPINLHATYEEINIYEPKKHHHGHCCQTGGGWATPVGTILVLYILLVIILRGTCK</sequence>
<dbReference type="EMBL" id="CP027059">
    <property type="protein sequence ID" value="UQZ83729.1"/>
    <property type="molecule type" value="Genomic_DNA"/>
</dbReference>
<keyword evidence="1" id="KW-1133">Transmembrane helix</keyword>
<evidence type="ECO:0000313" key="3">
    <source>
        <dbReference type="Proteomes" id="UP001057134"/>
    </source>
</evidence>
<proteinExistence type="predicted"/>
<reference evidence="2" key="1">
    <citation type="submission" date="2018-02" db="EMBL/GenBank/DDBJ databases">
        <authorList>
            <person name="Kim S.-K."/>
            <person name="Jung H.-I."/>
            <person name="Lee S.-W."/>
        </authorList>
    </citation>
    <scope>NUCLEOTIDE SEQUENCE</scope>
    <source>
        <strain evidence="2">SK3146</strain>
    </source>
</reference>
<dbReference type="Proteomes" id="UP001057134">
    <property type="component" value="Chromosome"/>
</dbReference>
<evidence type="ECO:0000313" key="2">
    <source>
        <dbReference type="EMBL" id="UQZ83729.1"/>
    </source>
</evidence>
<evidence type="ECO:0008006" key="4">
    <source>
        <dbReference type="Google" id="ProtNLM"/>
    </source>
</evidence>
<protein>
    <recommendedName>
        <fullName evidence="4">Sporulation protein YjcZ</fullName>
    </recommendedName>
</protein>
<name>A0ABY4RQR1_9BACL</name>